<proteinExistence type="predicted"/>
<name>A0A4S8RPH3_9HELO</name>
<feature type="transmembrane region" description="Helical" evidence="1">
    <location>
        <begin position="6"/>
        <end position="27"/>
    </location>
</feature>
<evidence type="ECO:0000256" key="1">
    <source>
        <dbReference type="SAM" id="Phobius"/>
    </source>
</evidence>
<keyword evidence="1" id="KW-1133">Transmembrane helix</keyword>
<gene>
    <name evidence="2" type="ORF">BGAL_0004g00150</name>
</gene>
<organism evidence="2 3">
    <name type="scientific">Botrytis galanthina</name>
    <dbReference type="NCBI Taxonomy" id="278940"/>
    <lineage>
        <taxon>Eukaryota</taxon>
        <taxon>Fungi</taxon>
        <taxon>Dikarya</taxon>
        <taxon>Ascomycota</taxon>
        <taxon>Pezizomycotina</taxon>
        <taxon>Leotiomycetes</taxon>
        <taxon>Helotiales</taxon>
        <taxon>Sclerotiniaceae</taxon>
        <taxon>Botrytis</taxon>
    </lineage>
</organism>
<dbReference type="EMBL" id="PQXL01000004">
    <property type="protein sequence ID" value="THV55694.1"/>
    <property type="molecule type" value="Genomic_DNA"/>
</dbReference>
<protein>
    <submittedName>
        <fullName evidence="2">Uncharacterized protein</fullName>
    </submittedName>
</protein>
<evidence type="ECO:0000313" key="3">
    <source>
        <dbReference type="Proteomes" id="UP000308671"/>
    </source>
</evidence>
<keyword evidence="3" id="KW-1185">Reference proteome</keyword>
<keyword evidence="1" id="KW-0472">Membrane</keyword>
<dbReference type="AlphaFoldDB" id="A0A4S8RPH3"/>
<feature type="transmembrane region" description="Helical" evidence="1">
    <location>
        <begin position="68"/>
        <end position="97"/>
    </location>
</feature>
<sequence length="98" mass="10692">MSAVKSILWVLFFIVLIMLTIATSAFTKSAHKATHIKNADLHPTISRGPCTRPVSISKEKHRRTQIRCICVSSLCLVVTSTCTVVEAFAASTLFSAIN</sequence>
<keyword evidence="1" id="KW-0812">Transmembrane</keyword>
<dbReference type="OrthoDB" id="3537340at2759"/>
<evidence type="ECO:0000313" key="2">
    <source>
        <dbReference type="EMBL" id="THV55694.1"/>
    </source>
</evidence>
<reference evidence="2 3" key="1">
    <citation type="submission" date="2017-12" db="EMBL/GenBank/DDBJ databases">
        <title>Comparative genomics of Botrytis spp.</title>
        <authorList>
            <person name="Valero-Jimenez C.A."/>
            <person name="Tapia P."/>
            <person name="Veloso J."/>
            <person name="Silva-Moreno E."/>
            <person name="Staats M."/>
            <person name="Valdes J.H."/>
            <person name="Van Kan J.A.L."/>
        </authorList>
    </citation>
    <scope>NUCLEOTIDE SEQUENCE [LARGE SCALE GENOMIC DNA]</scope>
    <source>
        <strain evidence="2 3">MUCL435</strain>
    </source>
</reference>
<dbReference type="Proteomes" id="UP000308671">
    <property type="component" value="Unassembled WGS sequence"/>
</dbReference>
<comment type="caution">
    <text evidence="2">The sequence shown here is derived from an EMBL/GenBank/DDBJ whole genome shotgun (WGS) entry which is preliminary data.</text>
</comment>
<accession>A0A4S8RPH3</accession>